<dbReference type="InterPro" id="IPR036987">
    <property type="entry name" value="SRA-YDG_sf"/>
</dbReference>
<keyword evidence="5" id="KW-1185">Reference proteome</keyword>
<dbReference type="PROSITE" id="PS51471">
    <property type="entry name" value="FE2OG_OXY"/>
    <property type="match status" value="1"/>
</dbReference>
<dbReference type="OrthoDB" id="2163491at2759"/>
<evidence type="ECO:0000313" key="4">
    <source>
        <dbReference type="EMBL" id="CCX05617.1"/>
    </source>
</evidence>
<evidence type="ECO:0000313" key="5">
    <source>
        <dbReference type="Proteomes" id="UP000018144"/>
    </source>
</evidence>
<dbReference type="InterPro" id="IPR005123">
    <property type="entry name" value="Oxoglu/Fe-dep_dioxygenase_dom"/>
</dbReference>
<dbReference type="InterPro" id="IPR027450">
    <property type="entry name" value="AlkB-like"/>
</dbReference>
<dbReference type="Gene3D" id="2.60.120.590">
    <property type="entry name" value="Alpha-ketoglutarate-dependent dioxygenase AlkB-like"/>
    <property type="match status" value="1"/>
</dbReference>
<dbReference type="eggNOG" id="ENOG502RXDU">
    <property type="taxonomic scope" value="Eukaryota"/>
</dbReference>
<dbReference type="STRING" id="1076935.U4KW40"/>
<dbReference type="Gene3D" id="2.30.280.10">
    <property type="entry name" value="SRA-YDG"/>
    <property type="match status" value="1"/>
</dbReference>
<dbReference type="GO" id="GO:0008198">
    <property type="term" value="F:ferrous iron binding"/>
    <property type="evidence" value="ECO:0007669"/>
    <property type="project" value="TreeGrafter"/>
</dbReference>
<evidence type="ECO:0000256" key="2">
    <source>
        <dbReference type="SAM" id="MobiDB-lite"/>
    </source>
</evidence>
<dbReference type="GO" id="GO:0035516">
    <property type="term" value="F:broad specificity oxidative DNA demethylase activity"/>
    <property type="evidence" value="ECO:0007669"/>
    <property type="project" value="TreeGrafter"/>
</dbReference>
<dbReference type="AlphaFoldDB" id="U4KW40"/>
<protein>
    <recommendedName>
        <fullName evidence="3">Fe2OG dioxygenase domain-containing protein</fullName>
    </recommendedName>
</protein>
<proteinExistence type="predicted"/>
<name>U4KW40_PYROM</name>
<dbReference type="GO" id="GO:0006307">
    <property type="term" value="P:DNA alkylation repair"/>
    <property type="evidence" value="ECO:0007669"/>
    <property type="project" value="TreeGrafter"/>
</dbReference>
<dbReference type="Proteomes" id="UP000018144">
    <property type="component" value="Unassembled WGS sequence"/>
</dbReference>
<dbReference type="InterPro" id="IPR037151">
    <property type="entry name" value="AlkB-like_sf"/>
</dbReference>
<dbReference type="PANTHER" id="PTHR31573:SF4">
    <property type="entry name" value="FE2OG DIOXYGENASE DOMAIN-CONTAINING PROTEIN"/>
    <property type="match status" value="1"/>
</dbReference>
<accession>U4KW40</accession>
<dbReference type="SUPFAM" id="SSF51197">
    <property type="entry name" value="Clavaminate synthase-like"/>
    <property type="match status" value="1"/>
</dbReference>
<dbReference type="GO" id="GO:0051747">
    <property type="term" value="F:cytosine C-5 DNA demethylase activity"/>
    <property type="evidence" value="ECO:0007669"/>
    <property type="project" value="TreeGrafter"/>
</dbReference>
<feature type="binding site" evidence="1">
    <location>
        <position position="694"/>
    </location>
    <ligand>
        <name>2-oxoglutarate</name>
        <dbReference type="ChEBI" id="CHEBI:16810"/>
    </ligand>
</feature>
<evidence type="ECO:0000259" key="3">
    <source>
        <dbReference type="PROSITE" id="PS51471"/>
    </source>
</evidence>
<dbReference type="EMBL" id="HF935261">
    <property type="protein sequence ID" value="CCX05617.1"/>
    <property type="molecule type" value="Genomic_DNA"/>
</dbReference>
<evidence type="ECO:0000256" key="1">
    <source>
        <dbReference type="PIRSR" id="PIRSR632852-1"/>
    </source>
</evidence>
<feature type="domain" description="Fe2OG dioxygenase" evidence="3">
    <location>
        <begin position="676"/>
        <end position="775"/>
    </location>
</feature>
<dbReference type="PANTHER" id="PTHR31573">
    <property type="entry name" value="ALPHA-KETOGLUTARATE-DEPENDENT DIOXYGENASE ALKB HOMOLOG 2"/>
    <property type="match status" value="1"/>
</dbReference>
<feature type="binding site" evidence="1">
    <location>
        <position position="685"/>
    </location>
    <ligand>
        <name>2-oxoglutarate</name>
        <dbReference type="ChEBI" id="CHEBI:16810"/>
    </ligand>
</feature>
<sequence>MSFHHESHRGNVHQAHNPSDSSELDMFWNRFDRNISPLSDVSANVQPGKTSYHNVTGPGSHVANEHDNHAIMIDYVVEAVPAIIHDAIPPTNHNTTIPQSHIANTQQDIGMSELVMAPIHISTHQAILYEAARAGDDDMTVPVTHIADAQQDIAMTNYIMAPISTSTYEAIIPPDQGTTNSHVKNECADTPGAEFAQTLSGNLPVNPKTRASTKRVKTIVPQLPISPDDRPQPIGSPSIWAEMRQELCEAFPFFRSYQAGLYCHNNVARGILLDSVASDRDVCGDRVIITHGGGKSTQNAETGIRSLAEDQRMDDTRIKALQNNLVCKFPIAIIIGDRCSSIQTRVPHRYNVLDWFKVTHSWAERDSNSSLIRWKFRYEKLDFCTTGWWARAEAEPNNLRIVEDSCRACGQEFPHVYRNSFICFNTNCALFFKLRDHGHQDAGTVNLEYTEEFLNAETPGWERFLEPPTDLNPGTFSLPVVDGKVDLDFVSRKAWKGWCCAKCGRLNSRNLWDRWQCANASCGEVFTAKVTRIFTPIDLADDHRPLYTGYPIIEDEFAPEIAANRSTKDGYTVMTYDLPRGGRVTHMVANLSANAQAGGADWLLQEYQTAVIPFQRYLMTVAGGTSYTAHYTHNVGARYKYVANQPTVTFEEAHPVVRAACELLKNRVGWMHPGTNFNEILSVGYLEDQAMNYHQDGERGLGPTVASISLGCPAEMCFRVKKVGNSKTSKPCLKLMLHHGDVMIMHGADIQRVYEHAAKPLGKFRIAATARWIDSDEHLGTASHTRKPKALPISKTELPAIVPSATINPLSPVAVVKAHFTTDMNWDAPMILGDVPEAAPASPVTGWSYYDPQNPKHRRSEFCEDSF</sequence>
<organism evidence="4 5">
    <name type="scientific">Pyronema omphalodes (strain CBS 100304)</name>
    <name type="common">Pyronema confluens</name>
    <dbReference type="NCBI Taxonomy" id="1076935"/>
    <lineage>
        <taxon>Eukaryota</taxon>
        <taxon>Fungi</taxon>
        <taxon>Dikarya</taxon>
        <taxon>Ascomycota</taxon>
        <taxon>Pezizomycotina</taxon>
        <taxon>Pezizomycetes</taxon>
        <taxon>Pezizales</taxon>
        <taxon>Pyronemataceae</taxon>
        <taxon>Pyronema</taxon>
    </lineage>
</organism>
<reference evidence="4 5" key="1">
    <citation type="journal article" date="2013" name="PLoS Genet.">
        <title>The genome and development-dependent transcriptomes of Pyronema confluens: a window into fungal evolution.</title>
        <authorList>
            <person name="Traeger S."/>
            <person name="Altegoer F."/>
            <person name="Freitag M."/>
            <person name="Gabaldon T."/>
            <person name="Kempken F."/>
            <person name="Kumar A."/>
            <person name="Marcet-Houben M."/>
            <person name="Poggeler S."/>
            <person name="Stajich J.E."/>
            <person name="Nowrousian M."/>
        </authorList>
    </citation>
    <scope>NUCLEOTIDE SEQUENCE [LARGE SCALE GENOMIC DNA]</scope>
    <source>
        <strain evidence="5">CBS 100304</strain>
        <tissue evidence="4">Vegetative mycelium</tissue>
    </source>
</reference>
<gene>
    <name evidence="4" type="ORF">PCON_05204</name>
</gene>
<feature type="region of interest" description="Disordered" evidence="2">
    <location>
        <begin position="1"/>
        <end position="20"/>
    </location>
</feature>
<dbReference type="OMA" id="ESHAREY"/>
<dbReference type="InterPro" id="IPR032852">
    <property type="entry name" value="ALKBH2"/>
</dbReference>
<dbReference type="Pfam" id="PF13532">
    <property type="entry name" value="2OG-FeII_Oxy_2"/>
    <property type="match status" value="1"/>
</dbReference>